<proteinExistence type="predicted"/>
<dbReference type="AlphaFoldDB" id="A0A9X4B1L7"/>
<keyword evidence="3" id="KW-1185">Reference proteome</keyword>
<dbReference type="Pfam" id="PF06114">
    <property type="entry name" value="Peptidase_M78"/>
    <property type="match status" value="1"/>
</dbReference>
<protein>
    <submittedName>
        <fullName evidence="2">ImmA/IrrE family metallo-endopeptidase</fullName>
    </submittedName>
</protein>
<organism evidence="2 3">
    <name type="scientific">Clostridium tertium</name>
    <dbReference type="NCBI Taxonomy" id="1559"/>
    <lineage>
        <taxon>Bacteria</taxon>
        <taxon>Bacillati</taxon>
        <taxon>Bacillota</taxon>
        <taxon>Clostridia</taxon>
        <taxon>Eubacteriales</taxon>
        <taxon>Clostridiaceae</taxon>
        <taxon>Clostridium</taxon>
    </lineage>
</organism>
<sequence>MRWINEVVDGLLDTYKTNNPYELCRHLKIQILRVVSNNPLLCHKDSVYYRNYFEKEIIFIRDDLYGYNEEFILRHELGHALLHTDISNSKFTNIGKLDKQANYFALCLTGIKLDILEMEGLTLKQIASCINVPYEPLSQLVNL</sequence>
<reference evidence="2" key="1">
    <citation type="submission" date="2022-05" db="EMBL/GenBank/DDBJ databases">
        <title>Draft genome sequence of Clostridium tertium strain CP3 isolated from Peru.</title>
        <authorList>
            <person name="Hurtado R."/>
            <person name="Lima L."/>
            <person name="Sousa T."/>
            <person name="Jaiswal A.K."/>
            <person name="Tiwari S."/>
            <person name="Maturrano L."/>
            <person name="Brenig B."/>
            <person name="Azevedo V."/>
        </authorList>
    </citation>
    <scope>NUCLEOTIDE SEQUENCE</scope>
    <source>
        <strain evidence="2">CP3</strain>
    </source>
</reference>
<comment type="caution">
    <text evidence="2">The sequence shown here is derived from an EMBL/GenBank/DDBJ whole genome shotgun (WGS) entry which is preliminary data.</text>
</comment>
<gene>
    <name evidence="2" type="ORF">NE398_17235</name>
</gene>
<evidence type="ECO:0000313" key="3">
    <source>
        <dbReference type="Proteomes" id="UP001141183"/>
    </source>
</evidence>
<dbReference type="Gene3D" id="1.10.10.2910">
    <property type="match status" value="1"/>
</dbReference>
<evidence type="ECO:0000313" key="2">
    <source>
        <dbReference type="EMBL" id="MDC4241880.1"/>
    </source>
</evidence>
<accession>A0A9X4B1L7</accession>
<dbReference type="RefSeq" id="WP_142418524.1">
    <property type="nucleotide sequence ID" value="NZ_JADPEJ010000015.1"/>
</dbReference>
<feature type="domain" description="IrrE N-terminal-like" evidence="1">
    <location>
        <begin position="45"/>
        <end position="135"/>
    </location>
</feature>
<dbReference type="Proteomes" id="UP001141183">
    <property type="component" value="Unassembled WGS sequence"/>
</dbReference>
<name>A0A9X4B1L7_9CLOT</name>
<evidence type="ECO:0000259" key="1">
    <source>
        <dbReference type="Pfam" id="PF06114"/>
    </source>
</evidence>
<dbReference type="InterPro" id="IPR010359">
    <property type="entry name" value="IrrE_HExxH"/>
</dbReference>
<dbReference type="EMBL" id="JAMRYU010000021">
    <property type="protein sequence ID" value="MDC4241880.1"/>
    <property type="molecule type" value="Genomic_DNA"/>
</dbReference>